<evidence type="ECO:0000313" key="2">
    <source>
        <dbReference type="EMBL" id="RPA78857.1"/>
    </source>
</evidence>
<feature type="region of interest" description="Disordered" evidence="1">
    <location>
        <begin position="1"/>
        <end position="46"/>
    </location>
</feature>
<organism evidence="2 3">
    <name type="scientific">Ascobolus immersus RN42</name>
    <dbReference type="NCBI Taxonomy" id="1160509"/>
    <lineage>
        <taxon>Eukaryota</taxon>
        <taxon>Fungi</taxon>
        <taxon>Dikarya</taxon>
        <taxon>Ascomycota</taxon>
        <taxon>Pezizomycotina</taxon>
        <taxon>Pezizomycetes</taxon>
        <taxon>Pezizales</taxon>
        <taxon>Ascobolaceae</taxon>
        <taxon>Ascobolus</taxon>
    </lineage>
</organism>
<dbReference type="Proteomes" id="UP000275078">
    <property type="component" value="Unassembled WGS sequence"/>
</dbReference>
<reference evidence="2 3" key="1">
    <citation type="journal article" date="2018" name="Nat. Ecol. Evol.">
        <title>Pezizomycetes genomes reveal the molecular basis of ectomycorrhizal truffle lifestyle.</title>
        <authorList>
            <person name="Murat C."/>
            <person name="Payen T."/>
            <person name="Noel B."/>
            <person name="Kuo A."/>
            <person name="Morin E."/>
            <person name="Chen J."/>
            <person name="Kohler A."/>
            <person name="Krizsan K."/>
            <person name="Balestrini R."/>
            <person name="Da Silva C."/>
            <person name="Montanini B."/>
            <person name="Hainaut M."/>
            <person name="Levati E."/>
            <person name="Barry K.W."/>
            <person name="Belfiori B."/>
            <person name="Cichocki N."/>
            <person name="Clum A."/>
            <person name="Dockter R.B."/>
            <person name="Fauchery L."/>
            <person name="Guy J."/>
            <person name="Iotti M."/>
            <person name="Le Tacon F."/>
            <person name="Lindquist E.A."/>
            <person name="Lipzen A."/>
            <person name="Malagnac F."/>
            <person name="Mello A."/>
            <person name="Molinier V."/>
            <person name="Miyauchi S."/>
            <person name="Poulain J."/>
            <person name="Riccioni C."/>
            <person name="Rubini A."/>
            <person name="Sitrit Y."/>
            <person name="Splivallo R."/>
            <person name="Traeger S."/>
            <person name="Wang M."/>
            <person name="Zifcakova L."/>
            <person name="Wipf D."/>
            <person name="Zambonelli A."/>
            <person name="Paolocci F."/>
            <person name="Nowrousian M."/>
            <person name="Ottonello S."/>
            <person name="Baldrian P."/>
            <person name="Spatafora J.W."/>
            <person name="Henrissat B."/>
            <person name="Nagy L.G."/>
            <person name="Aury J.M."/>
            <person name="Wincker P."/>
            <person name="Grigoriev I.V."/>
            <person name="Bonfante P."/>
            <person name="Martin F.M."/>
        </authorList>
    </citation>
    <scope>NUCLEOTIDE SEQUENCE [LARGE SCALE GENOMIC DNA]</scope>
    <source>
        <strain evidence="2 3">RN42</strain>
    </source>
</reference>
<dbReference type="EMBL" id="ML119706">
    <property type="protein sequence ID" value="RPA78857.1"/>
    <property type="molecule type" value="Genomic_DNA"/>
</dbReference>
<feature type="compositionally biased region" description="Low complexity" evidence="1">
    <location>
        <begin position="19"/>
        <end position="36"/>
    </location>
</feature>
<protein>
    <submittedName>
        <fullName evidence="2">Uncharacterized protein</fullName>
    </submittedName>
</protein>
<gene>
    <name evidence="2" type="ORF">BJ508DRAFT_416333</name>
</gene>
<name>A0A3N4I090_ASCIM</name>
<evidence type="ECO:0000256" key="1">
    <source>
        <dbReference type="SAM" id="MobiDB-lite"/>
    </source>
</evidence>
<dbReference type="AlphaFoldDB" id="A0A3N4I090"/>
<sequence>MENHFLEPPVSNTASSSIAAYPSTPPSQSATTPEQQVPIAGPHGCPPGFMTDKEFEQYFTAAERAKMKAAFAAKREHHLRQRQLELDAQKGMNVKRARSLFKGRTKSTSIVMDAAVDFIANKLGEYGVLQYCRFRSSMRSRRKGVWELVVDVGAIEVVRKALDGTDMQWISSLMEEVDRPVVFPDAIRLHGPEG</sequence>
<proteinExistence type="predicted"/>
<evidence type="ECO:0000313" key="3">
    <source>
        <dbReference type="Proteomes" id="UP000275078"/>
    </source>
</evidence>
<keyword evidence="3" id="KW-1185">Reference proteome</keyword>
<accession>A0A3N4I090</accession>